<gene>
    <name evidence="1" type="ORF">A6A04_04480</name>
</gene>
<organism evidence="1 2">
    <name type="scientific">Paramagnetospirillum marisnigri</name>
    <dbReference type="NCBI Taxonomy" id="1285242"/>
    <lineage>
        <taxon>Bacteria</taxon>
        <taxon>Pseudomonadati</taxon>
        <taxon>Pseudomonadota</taxon>
        <taxon>Alphaproteobacteria</taxon>
        <taxon>Rhodospirillales</taxon>
        <taxon>Magnetospirillaceae</taxon>
        <taxon>Paramagnetospirillum</taxon>
    </lineage>
</organism>
<keyword evidence="2" id="KW-1185">Reference proteome</keyword>
<protein>
    <submittedName>
        <fullName evidence="1">Uncharacterized protein</fullName>
    </submittedName>
</protein>
<dbReference type="AlphaFoldDB" id="A0A178MH54"/>
<evidence type="ECO:0000313" key="2">
    <source>
        <dbReference type="Proteomes" id="UP000078428"/>
    </source>
</evidence>
<dbReference type="OrthoDB" id="8435746at2"/>
<reference evidence="1 2" key="1">
    <citation type="submission" date="2016-04" db="EMBL/GenBank/DDBJ databases">
        <title>Draft genome sequence of freshwater magnetotactic bacteria Magnetospirillum marisnigri SP-1 and Magnetospirillum moscoviense BB-1.</title>
        <authorList>
            <person name="Koziaeva V."/>
            <person name="Dziuba M.V."/>
            <person name="Ivanov T.M."/>
            <person name="Kuznetsov B."/>
            <person name="Grouzdev D.S."/>
        </authorList>
    </citation>
    <scope>NUCLEOTIDE SEQUENCE [LARGE SCALE GENOMIC DNA]</scope>
    <source>
        <strain evidence="1 2">SP-1</strain>
    </source>
</reference>
<dbReference type="Proteomes" id="UP000078428">
    <property type="component" value="Unassembled WGS sequence"/>
</dbReference>
<accession>A0A178MH54</accession>
<comment type="caution">
    <text evidence="1">The sequence shown here is derived from an EMBL/GenBank/DDBJ whole genome shotgun (WGS) entry which is preliminary data.</text>
</comment>
<sequence length="367" mass="40854">MAIAVLPPPVEIDTDTKRAIIDGLKKVLARFQEAGAVDGAIVYQQIISDPHVLESFIKTFQAKRDLVDDIVRPAASDAPVRDEATPLVCGVSLGQIQQLLVRTCAKKIFEADKPMETITETITKTSMFGLIKKTEQVERQAVDPVEERKVRELSRYIAFGWQLPLLEAYRTKLSYPQIIEIGEDIVALPSIAHIEAVSHFDAEKLKKAKAAVGADFAAILADRPQAIHGISVWNKDMYQFYRQTLGDKAWAFFARDTAFFNVCAALDKSVIKIFGDVLCYIAADNLAEIQRLNIDKVEVMIHGLKTAFGPRLPQLLSIPAFAKDILRKQVDSLIHMSQEKDKLMTSCALTCKAMTPAVDEWLASVKR</sequence>
<evidence type="ECO:0000313" key="1">
    <source>
        <dbReference type="EMBL" id="OAN48020.1"/>
    </source>
</evidence>
<dbReference type="STRING" id="1285242.A6A04_04480"/>
<proteinExistence type="predicted"/>
<name>A0A178MH54_9PROT</name>
<dbReference type="EMBL" id="LWQT01000077">
    <property type="protein sequence ID" value="OAN48020.1"/>
    <property type="molecule type" value="Genomic_DNA"/>
</dbReference>
<dbReference type="RefSeq" id="WP_068494150.1">
    <property type="nucleotide sequence ID" value="NZ_LWQT01000077.1"/>
</dbReference>